<reference evidence="1 2" key="1">
    <citation type="submission" date="2016-10" db="EMBL/GenBank/DDBJ databases">
        <authorList>
            <person name="de Groot N.N."/>
        </authorList>
    </citation>
    <scope>NUCLEOTIDE SEQUENCE [LARGE SCALE GENOMIC DNA]</scope>
    <source>
        <strain evidence="1 2">ATCC 35958</strain>
    </source>
</reference>
<dbReference type="AlphaFoldDB" id="A0A1H9NRU0"/>
<dbReference type="EMBL" id="FOGD01000007">
    <property type="protein sequence ID" value="SER38349.1"/>
    <property type="molecule type" value="Genomic_DNA"/>
</dbReference>
<gene>
    <name evidence="1" type="ORF">SAMN02982919_02309</name>
</gene>
<proteinExistence type="predicted"/>
<name>A0A1H9NRU0_9BURK</name>
<protein>
    <submittedName>
        <fullName evidence="1">Uncharacterized protein</fullName>
    </submittedName>
</protein>
<sequence length="102" mass="11159">MNMNYSAVIEPNVESVPQHPDDAAVDRFAAAMKEKLAQARAKGRGGWDNPAQCSVETLARMLVEHVAKGDPRDIANFAMMLYERGADPQVLAQASMNFSSSY</sequence>
<dbReference type="STRING" id="180197.SAMN02982919_02309"/>
<evidence type="ECO:0000313" key="2">
    <source>
        <dbReference type="Proteomes" id="UP000199766"/>
    </source>
</evidence>
<organism evidence="1 2">
    <name type="scientific">Giesbergeria anulus</name>
    <dbReference type="NCBI Taxonomy" id="180197"/>
    <lineage>
        <taxon>Bacteria</taxon>
        <taxon>Pseudomonadati</taxon>
        <taxon>Pseudomonadota</taxon>
        <taxon>Betaproteobacteria</taxon>
        <taxon>Burkholderiales</taxon>
        <taxon>Comamonadaceae</taxon>
        <taxon>Giesbergeria</taxon>
    </lineage>
</organism>
<evidence type="ECO:0000313" key="1">
    <source>
        <dbReference type="EMBL" id="SER38349.1"/>
    </source>
</evidence>
<dbReference type="Proteomes" id="UP000199766">
    <property type="component" value="Unassembled WGS sequence"/>
</dbReference>
<accession>A0A1H9NRU0</accession>
<keyword evidence="2" id="KW-1185">Reference proteome</keyword>